<organism evidence="3 4">
    <name type="scientific">Streptomyces collinus (strain DSM 40733 / Tue 365)</name>
    <dbReference type="NCBI Taxonomy" id="1214242"/>
    <lineage>
        <taxon>Bacteria</taxon>
        <taxon>Bacillati</taxon>
        <taxon>Actinomycetota</taxon>
        <taxon>Actinomycetes</taxon>
        <taxon>Kitasatosporales</taxon>
        <taxon>Streptomycetaceae</taxon>
        <taxon>Streptomyces</taxon>
    </lineage>
</organism>
<evidence type="ECO:0000256" key="2">
    <source>
        <dbReference type="SAM" id="SignalP"/>
    </source>
</evidence>
<feature type="chain" id="PRO_5038498809" description="Fibronectin type-III domain-containing protein" evidence="2">
    <location>
        <begin position="34"/>
        <end position="512"/>
    </location>
</feature>
<evidence type="ECO:0000313" key="3">
    <source>
        <dbReference type="EMBL" id="AGS72116.1"/>
    </source>
</evidence>
<feature type="signal peptide" evidence="2">
    <location>
        <begin position="1"/>
        <end position="33"/>
    </location>
</feature>
<protein>
    <recommendedName>
        <fullName evidence="5">Fibronectin type-III domain-containing protein</fullName>
    </recommendedName>
</protein>
<gene>
    <name evidence="3" type="ORF">B446_26540</name>
</gene>
<dbReference type="KEGG" id="sci:B446_26540"/>
<reference evidence="3 4" key="2">
    <citation type="journal article" date="2013" name="J. Biotechnol.">
        <title>Complete genome sequence of the kirromycin producer Streptomyces collinus Tu 365 consisting of a linear chromosome and two linear plasmids.</title>
        <authorList>
            <person name="Ruckert C."/>
            <person name="Szczepanowski R."/>
            <person name="Albersmeier A."/>
            <person name="Goesmann A."/>
            <person name="Iftime D."/>
            <person name="Musiol E.M."/>
            <person name="Blin K."/>
            <person name="Wohlleben W."/>
            <person name="Puhler A."/>
            <person name="Kalinowski J."/>
            <person name="Weber T."/>
        </authorList>
    </citation>
    <scope>NUCLEOTIDE SEQUENCE [LARGE SCALE GENOMIC DNA]</scope>
    <source>
        <strain evidence="4">DSM 40733 / Tue 365</strain>
    </source>
</reference>
<dbReference type="SUPFAM" id="SSF50998">
    <property type="entry name" value="Quinoprotein alcohol dehydrogenase-like"/>
    <property type="match status" value="1"/>
</dbReference>
<reference evidence="4" key="1">
    <citation type="submission" date="2012-10" db="EMBL/GenBank/DDBJ databases">
        <title>The complete genome sequence of Streptomyces collinus Tu 365.</title>
        <authorList>
            <person name="Ruckert C."/>
            <person name="Szczepanowski R."/>
            <person name="Goesmann A."/>
            <person name="Pross E.K."/>
            <person name="Musiol E.M."/>
            <person name="Blin K."/>
            <person name="Wohlleben W."/>
            <person name="Puhler A."/>
            <person name="Weber T."/>
            <person name="Kalinowski J."/>
        </authorList>
    </citation>
    <scope>NUCLEOTIDE SEQUENCE [LARGE SCALE GENOMIC DNA]</scope>
    <source>
        <strain evidence="4">DSM 40733 / Tue 365</strain>
    </source>
</reference>
<evidence type="ECO:0000313" key="4">
    <source>
        <dbReference type="Proteomes" id="UP000015423"/>
    </source>
</evidence>
<dbReference type="HOGENOM" id="CLU_007175_1_0_11"/>
<dbReference type="InterPro" id="IPR013783">
    <property type="entry name" value="Ig-like_fold"/>
</dbReference>
<evidence type="ECO:0000256" key="1">
    <source>
        <dbReference type="SAM" id="MobiDB-lite"/>
    </source>
</evidence>
<keyword evidence="4" id="KW-1185">Reference proteome</keyword>
<dbReference type="InterPro" id="IPR011047">
    <property type="entry name" value="Quinoprotein_ADH-like_sf"/>
</dbReference>
<keyword evidence="2" id="KW-0732">Signal</keyword>
<sequence length="512" mass="53920">MRLRKNTARLVTGTSTVALLAAASLTAAHGAPAPGVKAPARSEQTLTAAALPTWQTDGIVWSVAYARGVVYVGGTFDSVRPPGAEPGQKAVARKNFAAFDAVTGRLLPCAHSFTEGEATVRALKASSDGKVLYVGGSFGKVDDTAVSSAVALDTAGCSLRADFRPAVAATVRAIATNGTTVYLGGDFLTVDGRKRQHLAALRPGGSLLPLRARIDEPVRALLVAPKQGKLLVGGDFHQVDGEAQQALVALNPATGSTVASFPGWLPKGSSVKALASDGRNFYVAAEGRGTGIFDGRIAGRLSDGSMIWKDYCQGATQAVVVDRGVLYSASHAHYCMRTPGGFPDGRRRHFLAQSVGDSRILHWFPDTDDGLGEGIGPRALAMAKGVLWAGGEFTTVNGRPQQGLTRFSSGPGNSAPLAAPEPAARSDKAGRITLTWRATWDRDDAELTYRIRRDGVLVASRKQRSTDWELPEMTYTDSVTPGSRHSYTVTVTDGRNTVPRSAPRAVTVSARK</sequence>
<dbReference type="Proteomes" id="UP000015423">
    <property type="component" value="Chromosome"/>
</dbReference>
<dbReference type="EMBL" id="CP006259">
    <property type="protein sequence ID" value="AGS72116.1"/>
    <property type="molecule type" value="Genomic_DNA"/>
</dbReference>
<dbReference type="RefSeq" id="WP_020942531.1">
    <property type="nucleotide sequence ID" value="NC_021985.1"/>
</dbReference>
<feature type="region of interest" description="Disordered" evidence="1">
    <location>
        <begin position="405"/>
        <end position="426"/>
    </location>
</feature>
<dbReference type="STRING" id="1214242.B446_26540"/>
<dbReference type="PATRIC" id="fig|1214242.5.peg.5438"/>
<proteinExistence type="predicted"/>
<accession>S5V2K0</accession>
<name>S5V2K0_STRC3</name>
<dbReference type="GO" id="GO:0005975">
    <property type="term" value="P:carbohydrate metabolic process"/>
    <property type="evidence" value="ECO:0007669"/>
    <property type="project" value="UniProtKB-ARBA"/>
</dbReference>
<dbReference type="Gene3D" id="2.60.40.10">
    <property type="entry name" value="Immunoglobulins"/>
    <property type="match status" value="1"/>
</dbReference>
<dbReference type="AlphaFoldDB" id="S5V2K0"/>
<dbReference type="eggNOG" id="COG3391">
    <property type="taxonomic scope" value="Bacteria"/>
</dbReference>
<evidence type="ECO:0008006" key="5">
    <source>
        <dbReference type="Google" id="ProtNLM"/>
    </source>
</evidence>